<reference evidence="3" key="1">
    <citation type="submission" date="2022-09" db="EMBL/GenBank/DDBJ databases">
        <title>Bacterial diversity in gut of crayfish and pufferfish.</title>
        <authorList>
            <person name="Huang Y."/>
        </authorList>
    </citation>
    <scope>NUCLEOTIDE SEQUENCE</scope>
    <source>
        <strain evidence="3">PR12</strain>
    </source>
</reference>
<evidence type="ECO:0000313" key="3">
    <source>
        <dbReference type="EMBL" id="UXC18323.1"/>
    </source>
</evidence>
<evidence type="ECO:0000259" key="2">
    <source>
        <dbReference type="PROSITE" id="PS50035"/>
    </source>
</evidence>
<sequence>MPTALPTSALSPLRPPETTSWPKLRRGLVMVCAAVLLAGCASKLPTQVDRPVSSAQPPAASSPLVQISQQRQKAESKAGPGVSGFEILAGAQAAYGARLALVQGAKHTLDVQYYAIHADASTARLLESVVNAARRGVRVRVLLDDFHGTGRNAQVMRLAFEPNIEMRMFNPLPGDRDSPISRMWNAATDFQRAQQRMHNKLFLADNVMGIMGGRNLGDAYFDNDESSNFLDTDVLVMGPAVQDLSSSFDSYWNNERAYPVQSLISKKTLEDMQQAYQARPGKGGDDDTTNAASEPAARSASSGGALPSPPDGEPRPGGAISDEQRERAWDMQPVDLQTVPLVWAHSVVMADAPSKIPAVDSDGQTNALSAAPGVLDNKRLAQLRALAETRNPGHSPSADSVVDGLVQLLGYAKKDLLIVSPYFVPGESMRQAFKDAVQRGVRVRILTNSLSSNDAPIAHIGYARHRENLLRDGVELYELVSDESDLRAAFGLGSGQNSFREGRRVMLHSKVLVLDGQLLVVGSMNLDQRSKLQNTEIAVLVRSRKLSGQAAGMIEKGLESAAWHVVLKDGKLLWQAPQNTRLKDQTTEPDASLPLRLMLKIISPFTPDSLL</sequence>
<dbReference type="RefSeq" id="WP_260719004.1">
    <property type="nucleotide sequence ID" value="NZ_CP104377.1"/>
</dbReference>
<keyword evidence="4" id="KW-1185">Reference proteome</keyword>
<organism evidence="3 4">
    <name type="scientific">Comamonas squillarum</name>
    <dbReference type="NCBI Taxonomy" id="2977320"/>
    <lineage>
        <taxon>Bacteria</taxon>
        <taxon>Pseudomonadati</taxon>
        <taxon>Pseudomonadota</taxon>
        <taxon>Betaproteobacteria</taxon>
        <taxon>Burkholderiales</taxon>
        <taxon>Comamonadaceae</taxon>
        <taxon>Comamonas</taxon>
    </lineage>
</organism>
<accession>A0ABY5ZWF3</accession>
<dbReference type="SMART" id="SM00155">
    <property type="entry name" value="PLDc"/>
    <property type="match status" value="2"/>
</dbReference>
<feature type="domain" description="PLD phosphodiesterase" evidence="2">
    <location>
        <begin position="193"/>
        <end position="220"/>
    </location>
</feature>
<gene>
    <name evidence="3" type="ORF">N4T19_21980</name>
</gene>
<dbReference type="Proteomes" id="UP001058290">
    <property type="component" value="Chromosome"/>
</dbReference>
<evidence type="ECO:0000313" key="4">
    <source>
        <dbReference type="Proteomes" id="UP001058290"/>
    </source>
</evidence>
<dbReference type="Pfam" id="PF13091">
    <property type="entry name" value="PLDc_2"/>
    <property type="match status" value="2"/>
</dbReference>
<protein>
    <submittedName>
        <fullName evidence="3">Phospholipase D family protein</fullName>
    </submittedName>
</protein>
<dbReference type="SUPFAM" id="SSF56024">
    <property type="entry name" value="Phospholipase D/nuclease"/>
    <property type="match status" value="2"/>
</dbReference>
<feature type="compositionally biased region" description="Low complexity" evidence="1">
    <location>
        <begin position="291"/>
        <end position="306"/>
    </location>
</feature>
<dbReference type="EMBL" id="CP104377">
    <property type="protein sequence ID" value="UXC18323.1"/>
    <property type="molecule type" value="Genomic_DNA"/>
</dbReference>
<proteinExistence type="predicted"/>
<feature type="region of interest" description="Disordered" evidence="1">
    <location>
        <begin position="277"/>
        <end position="324"/>
    </location>
</feature>
<evidence type="ECO:0000256" key="1">
    <source>
        <dbReference type="SAM" id="MobiDB-lite"/>
    </source>
</evidence>
<name>A0ABY5ZWF3_9BURK</name>
<dbReference type="PANTHER" id="PTHR21248:SF12">
    <property type="entry name" value="CARDIOLIPIN SYNTHASE C"/>
    <property type="match status" value="1"/>
</dbReference>
<dbReference type="CDD" id="cd09113">
    <property type="entry name" value="PLDc_ymdC_like_2"/>
    <property type="match status" value="1"/>
</dbReference>
<dbReference type="PROSITE" id="PS50035">
    <property type="entry name" value="PLD"/>
    <property type="match status" value="2"/>
</dbReference>
<dbReference type="Gene3D" id="3.30.870.10">
    <property type="entry name" value="Endonuclease Chain A"/>
    <property type="match status" value="2"/>
</dbReference>
<dbReference type="CDD" id="cd09111">
    <property type="entry name" value="PLDc_ymdC_like_1"/>
    <property type="match status" value="1"/>
</dbReference>
<dbReference type="PANTHER" id="PTHR21248">
    <property type="entry name" value="CARDIOLIPIN SYNTHASE"/>
    <property type="match status" value="1"/>
</dbReference>
<feature type="domain" description="PLD phosphodiesterase" evidence="2">
    <location>
        <begin position="503"/>
        <end position="530"/>
    </location>
</feature>
<dbReference type="InterPro" id="IPR025202">
    <property type="entry name" value="PLD-like_dom"/>
</dbReference>
<dbReference type="InterPro" id="IPR001736">
    <property type="entry name" value="PLipase_D/transphosphatidylase"/>
</dbReference>
<feature type="region of interest" description="Disordered" evidence="1">
    <location>
        <begin position="48"/>
        <end position="79"/>
    </location>
</feature>
<feature type="compositionally biased region" description="Low complexity" evidence="1">
    <location>
        <begin position="51"/>
        <end position="63"/>
    </location>
</feature>